<dbReference type="SUPFAM" id="SSF54928">
    <property type="entry name" value="RNA-binding domain, RBD"/>
    <property type="match status" value="1"/>
</dbReference>
<dbReference type="PROSITE" id="PS50102">
    <property type="entry name" value="RRM"/>
    <property type="match status" value="1"/>
</dbReference>
<dbReference type="Gene3D" id="3.30.70.330">
    <property type="match status" value="1"/>
</dbReference>
<evidence type="ECO:0000259" key="3">
    <source>
        <dbReference type="PROSITE" id="PS50102"/>
    </source>
</evidence>
<proteinExistence type="predicted"/>
<dbReference type="PANTHER" id="PTHR48025">
    <property type="entry name" value="OS02G0815200 PROTEIN"/>
    <property type="match status" value="1"/>
</dbReference>
<dbReference type="InterPro" id="IPR035979">
    <property type="entry name" value="RBD_domain_sf"/>
</dbReference>
<name>A0AAU9PDB1_9ASTR</name>
<reference evidence="4 5" key="1">
    <citation type="submission" date="2022-01" db="EMBL/GenBank/DDBJ databases">
        <authorList>
            <person name="Xiong W."/>
            <person name="Schranz E."/>
        </authorList>
    </citation>
    <scope>NUCLEOTIDE SEQUENCE [LARGE SCALE GENOMIC DNA]</scope>
</reference>
<evidence type="ECO:0000313" key="5">
    <source>
        <dbReference type="Proteomes" id="UP001157418"/>
    </source>
</evidence>
<keyword evidence="1 2" id="KW-0694">RNA-binding</keyword>
<sequence>MASSANEKLANLFNSAGVVDIAEVIYNRDTEQSRGFGFVTMSTVEEAEKVVDKFNGYDLSGRALTVNKAAPRGSQPEKRVVGTSFKIYVVEVSKILIFVQVLVFIHCNCNKTTTLHSSLVSELLDLDKVEF</sequence>
<dbReference type="InterPro" id="IPR000504">
    <property type="entry name" value="RRM_dom"/>
</dbReference>
<keyword evidence="5" id="KW-1185">Reference proteome</keyword>
<organism evidence="4 5">
    <name type="scientific">Lactuca virosa</name>
    <dbReference type="NCBI Taxonomy" id="75947"/>
    <lineage>
        <taxon>Eukaryota</taxon>
        <taxon>Viridiplantae</taxon>
        <taxon>Streptophyta</taxon>
        <taxon>Embryophyta</taxon>
        <taxon>Tracheophyta</taxon>
        <taxon>Spermatophyta</taxon>
        <taxon>Magnoliopsida</taxon>
        <taxon>eudicotyledons</taxon>
        <taxon>Gunneridae</taxon>
        <taxon>Pentapetalae</taxon>
        <taxon>asterids</taxon>
        <taxon>campanulids</taxon>
        <taxon>Asterales</taxon>
        <taxon>Asteraceae</taxon>
        <taxon>Cichorioideae</taxon>
        <taxon>Cichorieae</taxon>
        <taxon>Lactucinae</taxon>
        <taxon>Lactuca</taxon>
    </lineage>
</organism>
<dbReference type="Pfam" id="PF00076">
    <property type="entry name" value="RRM_1"/>
    <property type="match status" value="1"/>
</dbReference>
<accession>A0AAU9PDB1</accession>
<dbReference type="InterPro" id="IPR012677">
    <property type="entry name" value="Nucleotide-bd_a/b_plait_sf"/>
</dbReference>
<dbReference type="Proteomes" id="UP001157418">
    <property type="component" value="Unassembled WGS sequence"/>
</dbReference>
<evidence type="ECO:0000256" key="1">
    <source>
        <dbReference type="ARBA" id="ARBA00022884"/>
    </source>
</evidence>
<protein>
    <recommendedName>
        <fullName evidence="3">RRM domain-containing protein</fullName>
    </recommendedName>
</protein>
<evidence type="ECO:0000256" key="2">
    <source>
        <dbReference type="PROSITE-ProRule" id="PRU00176"/>
    </source>
</evidence>
<dbReference type="SMART" id="SM00360">
    <property type="entry name" value="RRM"/>
    <property type="match status" value="1"/>
</dbReference>
<dbReference type="GO" id="GO:0003729">
    <property type="term" value="F:mRNA binding"/>
    <property type="evidence" value="ECO:0007669"/>
    <property type="project" value="TreeGrafter"/>
</dbReference>
<dbReference type="EMBL" id="CAKMRJ010005523">
    <property type="protein sequence ID" value="CAH1447570.1"/>
    <property type="molecule type" value="Genomic_DNA"/>
</dbReference>
<dbReference type="AlphaFoldDB" id="A0AAU9PDB1"/>
<comment type="caution">
    <text evidence="4">The sequence shown here is derived from an EMBL/GenBank/DDBJ whole genome shotgun (WGS) entry which is preliminary data.</text>
</comment>
<gene>
    <name evidence="4" type="ORF">LVIROSA_LOCUS33171</name>
</gene>
<feature type="domain" description="RRM" evidence="3">
    <location>
        <begin position="1"/>
        <end position="71"/>
    </location>
</feature>
<dbReference type="GO" id="GO:0009535">
    <property type="term" value="C:chloroplast thylakoid membrane"/>
    <property type="evidence" value="ECO:0007669"/>
    <property type="project" value="TreeGrafter"/>
</dbReference>
<dbReference type="InterPro" id="IPR050502">
    <property type="entry name" value="Euk_RNA-bind_prot"/>
</dbReference>
<evidence type="ECO:0000313" key="4">
    <source>
        <dbReference type="EMBL" id="CAH1447570.1"/>
    </source>
</evidence>
<dbReference type="GO" id="GO:1901259">
    <property type="term" value="P:chloroplast rRNA processing"/>
    <property type="evidence" value="ECO:0007669"/>
    <property type="project" value="TreeGrafter"/>
</dbReference>
<dbReference type="PANTHER" id="PTHR48025:SF23">
    <property type="entry name" value="31 KDA RIBONUCLEOPROTEIN, CHLOROPLASTIC"/>
    <property type="match status" value="1"/>
</dbReference>